<dbReference type="Ensembl" id="ENSSFOT00015066570.1">
    <property type="protein sequence ID" value="ENSSFOP00015049472.1"/>
    <property type="gene ID" value="ENSSFOG00015025233.1"/>
</dbReference>
<keyword evidence="3" id="KW-1185">Reference proteome</keyword>
<reference evidence="2 3" key="1">
    <citation type="submission" date="2019-04" db="EMBL/GenBank/DDBJ databases">
        <authorList>
            <consortium name="Wellcome Sanger Institute Data Sharing"/>
        </authorList>
    </citation>
    <scope>NUCLEOTIDE SEQUENCE [LARGE SCALE GENOMIC DNA]</scope>
</reference>
<dbReference type="PANTHER" id="PTHR14819">
    <property type="entry name" value="GTP-BINDING"/>
    <property type="match status" value="1"/>
</dbReference>
<dbReference type="Proteomes" id="UP000694397">
    <property type="component" value="Chromosome 10"/>
</dbReference>
<dbReference type="PANTHER" id="PTHR14819:SF9">
    <property type="entry name" value="UP-REGULATOR OF CELL PROLIFERATION-LIKE"/>
    <property type="match status" value="1"/>
</dbReference>
<protein>
    <submittedName>
        <fullName evidence="2">GTPase, very large interferon inducible 1-like 2</fullName>
    </submittedName>
</protein>
<organism evidence="2 3">
    <name type="scientific">Scleropages formosus</name>
    <name type="common">Asian bonytongue</name>
    <name type="synonym">Osteoglossum formosum</name>
    <dbReference type="NCBI Taxonomy" id="113540"/>
    <lineage>
        <taxon>Eukaryota</taxon>
        <taxon>Metazoa</taxon>
        <taxon>Chordata</taxon>
        <taxon>Craniata</taxon>
        <taxon>Vertebrata</taxon>
        <taxon>Euteleostomi</taxon>
        <taxon>Actinopterygii</taxon>
        <taxon>Neopterygii</taxon>
        <taxon>Teleostei</taxon>
        <taxon>Osteoglossocephala</taxon>
        <taxon>Osteoglossomorpha</taxon>
        <taxon>Osteoglossiformes</taxon>
        <taxon>Osteoglossidae</taxon>
        <taxon>Scleropages</taxon>
    </lineage>
</organism>
<dbReference type="Pfam" id="PF25683">
    <property type="entry name" value="URGCP_GTPase"/>
    <property type="match status" value="1"/>
</dbReference>
<dbReference type="InterPro" id="IPR052986">
    <property type="entry name" value="VLIG_GTPase"/>
</dbReference>
<evidence type="ECO:0000313" key="2">
    <source>
        <dbReference type="Ensembl" id="ENSSFOP00015049472.1"/>
    </source>
</evidence>
<name>A0A8C9TBJ0_SCLFO</name>
<evidence type="ECO:0000259" key="1">
    <source>
        <dbReference type="PROSITE" id="PS51717"/>
    </source>
</evidence>
<proteinExistence type="predicted"/>
<dbReference type="PROSITE" id="PS51717">
    <property type="entry name" value="G_VLIG"/>
    <property type="match status" value="1"/>
</dbReference>
<dbReference type="GeneTree" id="ENSGT00940000154390"/>
<sequence>MIPESLHSMSWNDMTDIAKDLGITVDENLPCHNALARVDEVLKGVKEQGRTKYKEIQLPLQTQECKKLLSQEYDARPKGNKTELQRENNSQHEELNNYKMTAAISSFINALSAQDKQERAFFLQWIKLELDALSQELCLSVQQSINSIDETLDKSPVEIKEGLDSVLELEMQQQDSFLGLEHFTQEMQLIFELSQYSPNIIPQNALRLPALAAELLFFGLPLELVDRETSTIPQTWLNQVLTEVHKRIPKGKRLRVLTVLGLHSARNSSVLSALFGLTFTIAYTSKRSAYMMILCVPEILRKELDFDLLLLINTEKLKCPDVLQQKDRFKEDNELATLLIGLSDVTLLNLPLEEETEIHQTLLVMTNAFLRLKETDRIPFFLFVTHGSGMDKKLLGLQLNRFTKVLTAGMSNPAGSKYYSCQDCETESHCLLTLCQNPAPMMQIDPGYSKAVLKLKQHVLAMLSKHPSKSPNGLLEFMDSTCQLWEAVKNDNNIFGLRTTQAFCNLCAEVSYLERALLRHMDDWMEHAENLVSQFNISTPAPETSDGTKDSDSLLSELKEKASKEIMSETSKIISKVEEVFKTDNSLSNLTDIYQDNFTSSVGRLQEEVKCQINNKLEASVRKNDLSIKTKDFQATLETALEAKLKTLLEESKTNDGILEEKQLNEEFTKCWSETLSKLGLKPLATQNITTKVADQLKENLMSHGISKHLNKLKDIVNHGTSPFLVTDEHFSFRNKLKKMFNEDDKVDAQKFSDKVINECDKYIEQTLCQKEDYLDRYIDDVLKIVDDAMSRKWFDVRSVFEVDLKLHICAKAAKSFQEMHNNFIRKADPLMHFEGLRERQFWEFLYKFLKRDKCQKAARDFTLLCLKPAALDYIHGPLGKMIIEEMVSGKGAVLYHSPQNFWYNILKELLLEDNFKNFLEYLVNSESFLQKRIRQQVVEHLSSTGMLAVRRQERFEQIMGKMDRAVRQCLNDWTGVQGDTKLLLEHVCKNLESCGDVVVPQHVLQGPLFQYSMVWKDVVACLLQSLGEMWQSLTQEFSQLGNSPLGVSKTLEGLSSKPEDELYLRVRGCEKQCPFCKAPCDVRDTEHTEHKSRLHRPKGLLSFTRTDSSSLSYNSCNSNVASDNMFLNKDTDGQPVPYKDYQTIYPEWIIPPETHGVNLYWKYVLARYNERFAQEYQSQPAQLPEDWKEITREEALENLNEIFGVPQP</sequence>
<dbReference type="Pfam" id="PF25974">
    <property type="entry name" value="URGCP_9th"/>
    <property type="match status" value="1"/>
</dbReference>
<reference evidence="2" key="2">
    <citation type="submission" date="2025-08" db="UniProtKB">
        <authorList>
            <consortium name="Ensembl"/>
        </authorList>
    </citation>
    <scope>IDENTIFICATION</scope>
</reference>
<dbReference type="OrthoDB" id="1597724at2759"/>
<dbReference type="GO" id="GO:0005525">
    <property type="term" value="F:GTP binding"/>
    <property type="evidence" value="ECO:0007669"/>
    <property type="project" value="InterPro"/>
</dbReference>
<reference evidence="2" key="3">
    <citation type="submission" date="2025-09" db="UniProtKB">
        <authorList>
            <consortium name="Ensembl"/>
        </authorList>
    </citation>
    <scope>IDENTIFICATION</scope>
</reference>
<dbReference type="InterPro" id="IPR058641">
    <property type="entry name" value="GVIN1_dom"/>
</dbReference>
<dbReference type="InterPro" id="IPR030383">
    <property type="entry name" value="G_VLIG_dom"/>
</dbReference>
<accession>A0A8C9TBJ0</accession>
<evidence type="ECO:0000313" key="3">
    <source>
        <dbReference type="Proteomes" id="UP000694397"/>
    </source>
</evidence>
<dbReference type="AlphaFoldDB" id="A0A8C9TBJ0"/>
<feature type="domain" description="VLIG-type G" evidence="1">
    <location>
        <begin position="251"/>
        <end position="489"/>
    </location>
</feature>